<evidence type="ECO:0008006" key="3">
    <source>
        <dbReference type="Google" id="ProtNLM"/>
    </source>
</evidence>
<reference evidence="2" key="1">
    <citation type="journal article" date="2023" name="Int. J. Mol. Sci.">
        <title>Metagenomics Revealed a New Genus 'Candidatus Thiocaldithrix dubininis' gen. nov., sp. nov. and a New Species 'Candidatus Thiothrix putei' sp. nov. in the Family Thiotrichaceae, Some Members of Which Have Traits of Both Na+- and H+-Motive Energetics.</title>
        <authorList>
            <person name="Ravin N.V."/>
            <person name="Muntyan M.S."/>
            <person name="Smolyakov D.D."/>
            <person name="Rudenko T.S."/>
            <person name="Beletsky A.V."/>
            <person name="Mardanov A.V."/>
            <person name="Grabovich M.Y."/>
        </authorList>
    </citation>
    <scope>NUCLEOTIDE SEQUENCE</scope>
    <source>
        <strain evidence="2">GKL-02</strain>
    </source>
</reference>
<dbReference type="AlphaFoldDB" id="A0AA95HK54"/>
<dbReference type="EMBL" id="CP124756">
    <property type="protein sequence ID" value="WGZ95756.1"/>
    <property type="molecule type" value="Genomic_DNA"/>
</dbReference>
<gene>
    <name evidence="2" type="ORF">QJT81_07145</name>
</gene>
<evidence type="ECO:0000256" key="1">
    <source>
        <dbReference type="SAM" id="SignalP"/>
    </source>
</evidence>
<protein>
    <recommendedName>
        <fullName evidence="3">Fe(3+) ABC transporter substrate-binding protein</fullName>
    </recommendedName>
</protein>
<accession>A0AA95HK54</accession>
<dbReference type="KEGG" id="tput:QJT81_07145"/>
<name>A0AA95HK54_9GAMM</name>
<proteinExistence type="predicted"/>
<reference evidence="2" key="2">
    <citation type="submission" date="2023-04" db="EMBL/GenBank/DDBJ databases">
        <authorList>
            <person name="Beletskiy A.V."/>
            <person name="Mardanov A.V."/>
            <person name="Ravin N.V."/>
        </authorList>
    </citation>
    <scope>NUCLEOTIDE SEQUENCE</scope>
    <source>
        <strain evidence="2">GKL-02</strain>
    </source>
</reference>
<organism evidence="2">
    <name type="scientific">Candidatus Thiothrix putei</name>
    <dbReference type="NCBI Taxonomy" id="3080811"/>
    <lineage>
        <taxon>Bacteria</taxon>
        <taxon>Pseudomonadati</taxon>
        <taxon>Pseudomonadota</taxon>
        <taxon>Gammaproteobacteria</taxon>
        <taxon>Thiotrichales</taxon>
        <taxon>Thiotrichaceae</taxon>
        <taxon>Thiothrix</taxon>
    </lineage>
</organism>
<sequence>MLKKLTVSLLLLCSTQVLANEVNVYSAREEQLIKPLLDAFSKNFA</sequence>
<keyword evidence="1" id="KW-0732">Signal</keyword>
<feature type="chain" id="PRO_5041702147" description="Fe(3+) ABC transporter substrate-binding protein" evidence="1">
    <location>
        <begin position="20"/>
        <end position="45"/>
    </location>
</feature>
<dbReference type="Proteomes" id="UP001301326">
    <property type="component" value="Chromosome"/>
</dbReference>
<evidence type="ECO:0000313" key="2">
    <source>
        <dbReference type="EMBL" id="WGZ95756.1"/>
    </source>
</evidence>
<feature type="signal peptide" evidence="1">
    <location>
        <begin position="1"/>
        <end position="19"/>
    </location>
</feature>